<accession>A0ABM4SAP4</accession>
<evidence type="ECO:0000256" key="11">
    <source>
        <dbReference type="SAM" id="Phobius"/>
    </source>
</evidence>
<evidence type="ECO:0000256" key="10">
    <source>
        <dbReference type="SAM" id="MobiDB-lite"/>
    </source>
</evidence>
<keyword evidence="5" id="KW-0677">Repeat</keyword>
<keyword evidence="2" id="KW-1003">Cell membrane</keyword>
<dbReference type="PANTHER" id="PTHR24037">
    <property type="entry name" value="HEART DEVELOPMENT PROTEIN WITH EGF-LIKE DOMAINS 1"/>
    <property type="match status" value="1"/>
</dbReference>
<reference evidence="15" key="1">
    <citation type="submission" date="2025-05" db="UniProtKB">
        <authorList>
            <consortium name="RefSeq"/>
        </authorList>
    </citation>
    <scope>NUCLEOTIDE SEQUENCE [LARGE SCALE GENOMIC DNA]</scope>
</reference>
<keyword evidence="7" id="KW-1015">Disulfide bond</keyword>
<keyword evidence="8" id="KW-0325">Glycoprotein</keyword>
<evidence type="ECO:0000256" key="8">
    <source>
        <dbReference type="ARBA" id="ARBA00023180"/>
    </source>
</evidence>
<dbReference type="Proteomes" id="UP001652663">
    <property type="component" value="Chromosome 1"/>
</dbReference>
<keyword evidence="3 9" id="KW-0245">EGF-like domain</keyword>
<feature type="region of interest" description="Disordered" evidence="10">
    <location>
        <begin position="20"/>
        <end position="349"/>
    </location>
</feature>
<organism evidence="15 16">
    <name type="scientific">Bos indicus</name>
    <name type="common">Zebu</name>
    <dbReference type="NCBI Taxonomy" id="9915"/>
    <lineage>
        <taxon>Eukaryota</taxon>
        <taxon>Metazoa</taxon>
        <taxon>Chordata</taxon>
        <taxon>Craniata</taxon>
        <taxon>Vertebrata</taxon>
        <taxon>Euteleostomi</taxon>
        <taxon>Mammalia</taxon>
        <taxon>Eutheria</taxon>
        <taxon>Laurasiatheria</taxon>
        <taxon>Artiodactyla</taxon>
        <taxon>Ruminantia</taxon>
        <taxon>Pecora</taxon>
        <taxon>Bovidae</taxon>
        <taxon>Bovinae</taxon>
        <taxon>Bos</taxon>
    </lineage>
</organism>
<evidence type="ECO:0000256" key="5">
    <source>
        <dbReference type="ARBA" id="ARBA00022737"/>
    </source>
</evidence>
<comment type="caution">
    <text evidence="9">Lacks conserved residue(s) required for the propagation of feature annotation.</text>
</comment>
<evidence type="ECO:0000256" key="9">
    <source>
        <dbReference type="PROSITE-ProRule" id="PRU00076"/>
    </source>
</evidence>
<dbReference type="InterPro" id="IPR000742">
    <property type="entry name" value="EGF"/>
</dbReference>
<keyword evidence="15" id="KW-1185">Reference proteome</keyword>
<dbReference type="PROSITE" id="PS01186">
    <property type="entry name" value="EGF_2"/>
    <property type="match status" value="1"/>
</dbReference>
<evidence type="ECO:0000256" key="4">
    <source>
        <dbReference type="ARBA" id="ARBA00022729"/>
    </source>
</evidence>
<feature type="transmembrane region" description="Helical" evidence="11">
    <location>
        <begin position="596"/>
        <end position="618"/>
    </location>
</feature>
<dbReference type="Pfam" id="PF01390">
    <property type="entry name" value="SEA"/>
    <property type="match status" value="1"/>
</dbReference>
<dbReference type="PROSITE" id="PS00010">
    <property type="entry name" value="ASX_HYDROXYL"/>
    <property type="match status" value="1"/>
</dbReference>
<keyword evidence="11" id="KW-1133">Transmembrane helix</keyword>
<sequence>MKAFAHLAVLVLLFPALATNQNDTSDTPSTTNTATTTITSPTTTDTTASTATNTPATTDTTASTATNTPATTDTTASTATNTPATTDTTASTATNTPATTESTASTATNTPATTDTTASTATNTPATTESTASTATNTPATTDTTASTATNTPATTESTASTATNTPATTDTTASTATNTPATTESTASTATNTPATTDTTASTATNTPATTESTASTATNTPATTDTTASTATNTPATTDTTASTATNTPATTDTTASTATNTPATTESTASTATNTPATTESTASTATNTPATTESTASTATNTSATTESTTPNTATSTPTPAGGIVPTPSSNTSTSTIHTPGPSTPCKEDSCKDGSLCVNLLSDYFCLCSEGYYYKSSTCNKGKIFPGTIKVKISYTSELENKASEAYQNLYIQVTTFFKDTFNNSEYGQTVIVKVSASTSARSEMRAGNQGVDVAVVNIFTESTKENETTISNAIIKAINAPSSNFSGYDQQDQCDYYGCKKPNDQNYCDNGLLCECKDGLVRPKPQMPMCVALGATCSDTCNAQSKRQCLVRSSVKADCICLPGYKEDKQGICQECPFGYSGINCEDSFQLILTIVGTIAGIVILGMVIALIVSMRLKNKGMNVEEETLIEKDSRNLRLKETGFSNLGAEGSIFPKIKVNLPRDNQPENPYTRHIPRPDY</sequence>
<evidence type="ECO:0000313" key="16">
    <source>
        <dbReference type="RefSeq" id="XP_070644859.1"/>
    </source>
</evidence>
<reference evidence="16" key="2">
    <citation type="submission" date="2025-08" db="UniProtKB">
        <authorList>
            <consortium name="RefSeq"/>
        </authorList>
    </citation>
    <scope>IDENTIFICATION</scope>
    <source>
        <tissue evidence="16">Blood</tissue>
    </source>
</reference>
<dbReference type="GeneID" id="109562576"/>
<dbReference type="PROSITE" id="PS50024">
    <property type="entry name" value="SEA"/>
    <property type="match status" value="1"/>
</dbReference>
<gene>
    <name evidence="16" type="primary">MUC13</name>
</gene>
<evidence type="ECO:0000256" key="7">
    <source>
        <dbReference type="ARBA" id="ARBA00023157"/>
    </source>
</evidence>
<dbReference type="Gene3D" id="3.30.70.960">
    <property type="entry name" value="SEA domain"/>
    <property type="match status" value="1"/>
</dbReference>
<proteinExistence type="predicted"/>
<keyword evidence="4 12" id="KW-0732">Signal</keyword>
<evidence type="ECO:0000313" key="15">
    <source>
        <dbReference type="Proteomes" id="UP001652663"/>
    </source>
</evidence>
<evidence type="ECO:0000256" key="12">
    <source>
        <dbReference type="SAM" id="SignalP"/>
    </source>
</evidence>
<dbReference type="PANTHER" id="PTHR24037:SF10">
    <property type="entry name" value="MUCIN-13"/>
    <property type="match status" value="1"/>
</dbReference>
<dbReference type="SMART" id="SM00181">
    <property type="entry name" value="EGF"/>
    <property type="match status" value="2"/>
</dbReference>
<comment type="subcellular location">
    <subcellularLocation>
        <location evidence="1">Cell membrane</location>
    </subcellularLocation>
</comment>
<dbReference type="SMART" id="SM00200">
    <property type="entry name" value="SEA"/>
    <property type="match status" value="1"/>
</dbReference>
<evidence type="ECO:0000259" key="13">
    <source>
        <dbReference type="PROSITE" id="PS50024"/>
    </source>
</evidence>
<feature type="region of interest" description="Disordered" evidence="10">
    <location>
        <begin position="666"/>
        <end position="685"/>
    </location>
</feature>
<feature type="chain" id="PRO_5047239325" evidence="12">
    <location>
        <begin position="19"/>
        <end position="685"/>
    </location>
</feature>
<evidence type="ECO:0000256" key="1">
    <source>
        <dbReference type="ARBA" id="ARBA00004236"/>
    </source>
</evidence>
<dbReference type="InterPro" id="IPR036364">
    <property type="entry name" value="SEA_dom_sf"/>
</dbReference>
<dbReference type="InterPro" id="IPR000082">
    <property type="entry name" value="SEA_dom"/>
</dbReference>
<name>A0ABM4SAP4_BOSIN</name>
<dbReference type="RefSeq" id="XP_070644859.1">
    <property type="nucleotide sequence ID" value="XM_070788758.1"/>
</dbReference>
<dbReference type="InterPro" id="IPR000152">
    <property type="entry name" value="EGF-type_Asp/Asn_hydroxyl_site"/>
</dbReference>
<evidence type="ECO:0000256" key="6">
    <source>
        <dbReference type="ARBA" id="ARBA00023136"/>
    </source>
</evidence>
<feature type="compositionally biased region" description="Low complexity" evidence="10">
    <location>
        <begin position="20"/>
        <end position="340"/>
    </location>
</feature>
<evidence type="ECO:0000259" key="14">
    <source>
        <dbReference type="PROSITE" id="PS50026"/>
    </source>
</evidence>
<keyword evidence="6 11" id="KW-0472">Membrane</keyword>
<evidence type="ECO:0000256" key="2">
    <source>
        <dbReference type="ARBA" id="ARBA00022475"/>
    </source>
</evidence>
<keyword evidence="11" id="KW-0812">Transmembrane</keyword>
<feature type="domain" description="EGF-like" evidence="14">
    <location>
        <begin position="346"/>
        <end position="384"/>
    </location>
</feature>
<evidence type="ECO:0000256" key="3">
    <source>
        <dbReference type="ARBA" id="ARBA00022536"/>
    </source>
</evidence>
<feature type="domain" description="SEA" evidence="13">
    <location>
        <begin position="385"/>
        <end position="509"/>
    </location>
</feature>
<feature type="signal peptide" evidence="12">
    <location>
        <begin position="1"/>
        <end position="18"/>
    </location>
</feature>
<dbReference type="PROSITE" id="PS50026">
    <property type="entry name" value="EGF_3"/>
    <property type="match status" value="1"/>
</dbReference>
<protein>
    <submittedName>
        <fullName evidence="16">Mucin-13</fullName>
    </submittedName>
</protein>